<feature type="compositionally biased region" description="Polar residues" evidence="1">
    <location>
        <begin position="42"/>
        <end position="55"/>
    </location>
</feature>
<dbReference type="SUPFAM" id="SSF51905">
    <property type="entry name" value="FAD/NAD(P)-binding domain"/>
    <property type="match status" value="1"/>
</dbReference>
<dbReference type="PANTHER" id="PTHR31561">
    <property type="entry name" value="3-KETOACYL-COA SYNTHASE"/>
    <property type="match status" value="1"/>
</dbReference>
<feature type="transmembrane region" description="Helical" evidence="2">
    <location>
        <begin position="102"/>
        <end position="122"/>
    </location>
</feature>
<dbReference type="GO" id="GO:0016020">
    <property type="term" value="C:membrane"/>
    <property type="evidence" value="ECO:0007669"/>
    <property type="project" value="InterPro"/>
</dbReference>
<dbReference type="AlphaFoldDB" id="A0A5P1F378"/>
<organism evidence="4 5">
    <name type="scientific">Asparagus officinalis</name>
    <name type="common">Garden asparagus</name>
    <dbReference type="NCBI Taxonomy" id="4686"/>
    <lineage>
        <taxon>Eukaryota</taxon>
        <taxon>Viridiplantae</taxon>
        <taxon>Streptophyta</taxon>
        <taxon>Embryophyta</taxon>
        <taxon>Tracheophyta</taxon>
        <taxon>Spermatophyta</taxon>
        <taxon>Magnoliopsida</taxon>
        <taxon>Liliopsida</taxon>
        <taxon>Asparagales</taxon>
        <taxon>Asparagaceae</taxon>
        <taxon>Asparagoideae</taxon>
        <taxon>Asparagus</taxon>
    </lineage>
</organism>
<dbReference type="InterPro" id="IPR016039">
    <property type="entry name" value="Thiolase-like"/>
</dbReference>
<evidence type="ECO:0000313" key="4">
    <source>
        <dbReference type="EMBL" id="ONK72818.1"/>
    </source>
</evidence>
<dbReference type="InterPro" id="IPR039648">
    <property type="entry name" value="DHPH_N"/>
</dbReference>
<dbReference type="Gene3D" id="3.40.47.10">
    <property type="match status" value="1"/>
</dbReference>
<keyword evidence="2" id="KW-0812">Transmembrane</keyword>
<dbReference type="InterPro" id="IPR012392">
    <property type="entry name" value="3-ktacl-CoA_syn"/>
</dbReference>
<dbReference type="Gene3D" id="3.50.50.60">
    <property type="entry name" value="FAD/NAD(P)-binding domain"/>
    <property type="match status" value="1"/>
</dbReference>
<dbReference type="Gramene" id="ONK72818">
    <property type="protein sequence ID" value="ONK72818"/>
    <property type="gene ID" value="A4U43_C04F23550"/>
</dbReference>
<dbReference type="Proteomes" id="UP000243459">
    <property type="component" value="Chromosome 4"/>
</dbReference>
<evidence type="ECO:0000256" key="2">
    <source>
        <dbReference type="SAM" id="Phobius"/>
    </source>
</evidence>
<dbReference type="SUPFAM" id="SSF53901">
    <property type="entry name" value="Thiolase-like"/>
    <property type="match status" value="1"/>
</dbReference>
<gene>
    <name evidence="4" type="ORF">A4U43_C04F23550</name>
</gene>
<name>A0A5P1F378_ASPOF</name>
<keyword evidence="5" id="KW-1185">Reference proteome</keyword>
<reference evidence="5" key="1">
    <citation type="journal article" date="2017" name="Nat. Commun.">
        <title>The asparagus genome sheds light on the origin and evolution of a young Y chromosome.</title>
        <authorList>
            <person name="Harkess A."/>
            <person name="Zhou J."/>
            <person name="Xu C."/>
            <person name="Bowers J.E."/>
            <person name="Van der Hulst R."/>
            <person name="Ayyampalayam S."/>
            <person name="Mercati F."/>
            <person name="Riccardi P."/>
            <person name="McKain M.R."/>
            <person name="Kakrana A."/>
            <person name="Tang H."/>
            <person name="Ray J."/>
            <person name="Groenendijk J."/>
            <person name="Arikit S."/>
            <person name="Mathioni S.M."/>
            <person name="Nakano M."/>
            <person name="Shan H."/>
            <person name="Telgmann-Rauber A."/>
            <person name="Kanno A."/>
            <person name="Yue Z."/>
            <person name="Chen H."/>
            <person name="Li W."/>
            <person name="Chen Y."/>
            <person name="Xu X."/>
            <person name="Zhang Y."/>
            <person name="Luo S."/>
            <person name="Chen H."/>
            <person name="Gao J."/>
            <person name="Mao Z."/>
            <person name="Pires J.C."/>
            <person name="Luo M."/>
            <person name="Kudrna D."/>
            <person name="Wing R.A."/>
            <person name="Meyers B.C."/>
            <person name="Yi K."/>
            <person name="Kong H."/>
            <person name="Lavrijsen P."/>
            <person name="Sunseri F."/>
            <person name="Falavigna A."/>
            <person name="Ye Y."/>
            <person name="Leebens-Mack J.H."/>
            <person name="Chen G."/>
        </authorList>
    </citation>
    <scope>NUCLEOTIDE SEQUENCE [LARGE SCALE GENOMIC DNA]</scope>
    <source>
        <strain evidence="5">cv. DH0086</strain>
    </source>
</reference>
<protein>
    <recommendedName>
        <fullName evidence="3">Pyridine nucleotide-disulphide oxidoreductase N-terminal domain-containing protein</fullName>
    </recommendedName>
</protein>
<dbReference type="GO" id="GO:0016747">
    <property type="term" value="F:acyltransferase activity, transferring groups other than amino-acyl groups"/>
    <property type="evidence" value="ECO:0007669"/>
    <property type="project" value="InterPro"/>
</dbReference>
<dbReference type="Pfam" id="PF00070">
    <property type="entry name" value="Pyr_redox"/>
    <property type="match status" value="1"/>
</dbReference>
<accession>A0A5P1F378</accession>
<sequence length="184" mass="20151">MNMDMLRIKEFAVSPENDQPTPDISGYNAGEEFTRDNGTAIGGNNTEGDNNSGGQKKTVMLRTKKGKKVVVIGGGYIGMEVATATIGWNLDTTLTASHIEPSSITLYQFGNTLISSLCYELAYAESKGRMKRGNRVWKIAFGSVFKCNSTVWRALMTVNPAKEKNQWMAAIDKFTVEVPRVAAI</sequence>
<dbReference type="EMBL" id="CM007384">
    <property type="protein sequence ID" value="ONK72818.1"/>
    <property type="molecule type" value="Genomic_DNA"/>
</dbReference>
<keyword evidence="2" id="KW-1133">Transmembrane helix</keyword>
<dbReference type="GO" id="GO:0006633">
    <property type="term" value="P:fatty acid biosynthetic process"/>
    <property type="evidence" value="ECO:0007669"/>
    <property type="project" value="InterPro"/>
</dbReference>
<evidence type="ECO:0000259" key="3">
    <source>
        <dbReference type="Pfam" id="PF00070"/>
    </source>
</evidence>
<dbReference type="InterPro" id="IPR036188">
    <property type="entry name" value="FAD/NAD-bd_sf"/>
</dbReference>
<feature type="domain" description="Pyridine nucleotide-disulphide oxidoreductase N-terminal" evidence="3">
    <location>
        <begin position="68"/>
        <end position="98"/>
    </location>
</feature>
<evidence type="ECO:0000256" key="1">
    <source>
        <dbReference type="SAM" id="MobiDB-lite"/>
    </source>
</evidence>
<feature type="transmembrane region" description="Helical" evidence="2">
    <location>
        <begin position="69"/>
        <end position="90"/>
    </location>
</feature>
<evidence type="ECO:0000313" key="5">
    <source>
        <dbReference type="Proteomes" id="UP000243459"/>
    </source>
</evidence>
<proteinExistence type="predicted"/>
<feature type="region of interest" description="Disordered" evidence="1">
    <location>
        <begin position="14"/>
        <end position="56"/>
    </location>
</feature>
<keyword evidence="2" id="KW-0472">Membrane</keyword>